<name>A0A4Q2R582_9HYPH</name>
<dbReference type="Proteomes" id="UP000289411">
    <property type="component" value="Unassembled WGS sequence"/>
</dbReference>
<evidence type="ECO:0000256" key="1">
    <source>
        <dbReference type="SAM" id="MobiDB-lite"/>
    </source>
</evidence>
<feature type="region of interest" description="Disordered" evidence="1">
    <location>
        <begin position="182"/>
        <end position="209"/>
    </location>
</feature>
<reference evidence="2 3" key="2">
    <citation type="submission" date="2019-02" db="EMBL/GenBank/DDBJ databases">
        <title>'Lichenibacterium ramalinii' gen. nov. sp. nov., 'Lichenibacterium minor' gen. nov. sp. nov.</title>
        <authorList>
            <person name="Pankratov T."/>
        </authorList>
    </citation>
    <scope>NUCLEOTIDE SEQUENCE [LARGE SCALE GENOMIC DNA]</scope>
    <source>
        <strain evidence="2 3">RmlP001</strain>
    </source>
</reference>
<evidence type="ECO:0000313" key="2">
    <source>
        <dbReference type="EMBL" id="RYB01716.1"/>
    </source>
</evidence>
<comment type="caution">
    <text evidence="2">The sequence shown here is derived from an EMBL/GenBank/DDBJ whole genome shotgun (WGS) entry which is preliminary data.</text>
</comment>
<protein>
    <recommendedName>
        <fullName evidence="4">Lipoprotein</fullName>
    </recommendedName>
</protein>
<sequence>MGLSLCGCAATEKLLPTTGGGGSVFGNLLAFHTSDPGPVPVAGQREDPLECPTIEILDGTASYRTYAGAEQTNEAVRYQFSMGEVARDCTKSGKEILLKVGVEGRVLLGPAGAPGSFTVPVRIAVRHDGDGKAVATKFFQVPATIAPGADSTTFQVVSEPIAVPFVTSHSDEDYTILVGFDASGKPAPAAAGPDRKPRRRARAATPPQG</sequence>
<proteinExistence type="predicted"/>
<dbReference type="AlphaFoldDB" id="A0A4Q2R582"/>
<dbReference type="EMBL" id="QYBC01000030">
    <property type="protein sequence ID" value="RYB01716.1"/>
    <property type="molecule type" value="Genomic_DNA"/>
</dbReference>
<gene>
    <name evidence="2" type="ORF">D3272_24600</name>
</gene>
<evidence type="ECO:0000313" key="3">
    <source>
        <dbReference type="Proteomes" id="UP000289411"/>
    </source>
</evidence>
<reference evidence="2 3" key="1">
    <citation type="submission" date="2018-09" db="EMBL/GenBank/DDBJ databases">
        <authorList>
            <person name="Grouzdev D.S."/>
            <person name="Krutkina M.S."/>
        </authorList>
    </citation>
    <scope>NUCLEOTIDE SEQUENCE [LARGE SCALE GENOMIC DNA]</scope>
    <source>
        <strain evidence="2 3">RmlP001</strain>
    </source>
</reference>
<keyword evidence="3" id="KW-1185">Reference proteome</keyword>
<accession>A0A4Q2R582</accession>
<organism evidence="2 3">
    <name type="scientific">Lichenibacterium ramalinae</name>
    <dbReference type="NCBI Taxonomy" id="2316527"/>
    <lineage>
        <taxon>Bacteria</taxon>
        <taxon>Pseudomonadati</taxon>
        <taxon>Pseudomonadota</taxon>
        <taxon>Alphaproteobacteria</taxon>
        <taxon>Hyphomicrobiales</taxon>
        <taxon>Lichenihabitantaceae</taxon>
        <taxon>Lichenibacterium</taxon>
    </lineage>
</organism>
<evidence type="ECO:0008006" key="4">
    <source>
        <dbReference type="Google" id="ProtNLM"/>
    </source>
</evidence>